<dbReference type="Pfam" id="PF00078">
    <property type="entry name" value="RVT_1"/>
    <property type="match status" value="1"/>
</dbReference>
<dbReference type="AlphaFoldDB" id="A0A8B6EH54"/>
<name>A0A8B6EH54_MYTGA</name>
<keyword evidence="3" id="KW-1185">Reference proteome</keyword>
<comment type="caution">
    <text evidence="2">The sequence shown here is derived from an EMBL/GenBank/DDBJ whole genome shotgun (WGS) entry which is preliminary data.</text>
</comment>
<organism evidence="2 3">
    <name type="scientific">Mytilus galloprovincialis</name>
    <name type="common">Mediterranean mussel</name>
    <dbReference type="NCBI Taxonomy" id="29158"/>
    <lineage>
        <taxon>Eukaryota</taxon>
        <taxon>Metazoa</taxon>
        <taxon>Spiralia</taxon>
        <taxon>Lophotrochozoa</taxon>
        <taxon>Mollusca</taxon>
        <taxon>Bivalvia</taxon>
        <taxon>Autobranchia</taxon>
        <taxon>Pteriomorphia</taxon>
        <taxon>Mytilida</taxon>
        <taxon>Mytiloidea</taxon>
        <taxon>Mytilidae</taxon>
        <taxon>Mytilinae</taxon>
        <taxon>Mytilus</taxon>
    </lineage>
</organism>
<dbReference type="InterPro" id="IPR000477">
    <property type="entry name" value="RT_dom"/>
</dbReference>
<evidence type="ECO:0000313" key="2">
    <source>
        <dbReference type="EMBL" id="VDI34940.1"/>
    </source>
</evidence>
<feature type="non-terminal residue" evidence="2">
    <location>
        <position position="1"/>
    </location>
</feature>
<protein>
    <recommendedName>
        <fullName evidence="1">Reverse transcriptase domain-containing protein</fullName>
    </recommendedName>
</protein>
<dbReference type="PANTHER" id="PTHR33332">
    <property type="entry name" value="REVERSE TRANSCRIPTASE DOMAIN-CONTAINING PROTEIN"/>
    <property type="match status" value="1"/>
</dbReference>
<feature type="domain" description="Reverse transcriptase" evidence="1">
    <location>
        <begin position="1"/>
        <end position="112"/>
    </location>
</feature>
<dbReference type="Proteomes" id="UP000596742">
    <property type="component" value="Unassembled WGS sequence"/>
</dbReference>
<reference evidence="2" key="1">
    <citation type="submission" date="2018-11" db="EMBL/GenBank/DDBJ databases">
        <authorList>
            <person name="Alioto T."/>
            <person name="Alioto T."/>
        </authorList>
    </citation>
    <scope>NUCLEOTIDE SEQUENCE</scope>
</reference>
<accession>A0A8B6EH54</accession>
<dbReference type="InterPro" id="IPR043502">
    <property type="entry name" value="DNA/RNA_pol_sf"/>
</dbReference>
<sequence>HRVLTSLNHGFRSGYSCETLLLVTFHDFMKAFDAGLQTDIAILDFSKAFDTVPHNKLSSKMGEYGIRGQLNNWLNMFLTQRKMKVVVEGEQSEEVKVDSGVPQGTVLGLLLF</sequence>
<dbReference type="EMBL" id="UYJE01005189">
    <property type="protein sequence ID" value="VDI34940.1"/>
    <property type="molecule type" value="Genomic_DNA"/>
</dbReference>
<gene>
    <name evidence="2" type="ORF">MGAL_10B049381</name>
</gene>
<dbReference type="OrthoDB" id="6150942at2759"/>
<dbReference type="PROSITE" id="PS50878">
    <property type="entry name" value="RT_POL"/>
    <property type="match status" value="1"/>
</dbReference>
<evidence type="ECO:0000313" key="3">
    <source>
        <dbReference type="Proteomes" id="UP000596742"/>
    </source>
</evidence>
<dbReference type="SUPFAM" id="SSF56672">
    <property type="entry name" value="DNA/RNA polymerases"/>
    <property type="match status" value="1"/>
</dbReference>
<proteinExistence type="predicted"/>
<evidence type="ECO:0000259" key="1">
    <source>
        <dbReference type="PROSITE" id="PS50878"/>
    </source>
</evidence>